<reference evidence="1 2" key="1">
    <citation type="submission" date="2022-01" db="EMBL/GenBank/DDBJ databases">
        <authorList>
            <person name="Xiong W."/>
            <person name="Schranz E."/>
        </authorList>
    </citation>
    <scope>NUCLEOTIDE SEQUENCE [LARGE SCALE GENOMIC DNA]</scope>
</reference>
<dbReference type="EMBL" id="CAKMRJ010002890">
    <property type="protein sequence ID" value="CAH1429566.1"/>
    <property type="molecule type" value="Genomic_DNA"/>
</dbReference>
<evidence type="ECO:0000313" key="2">
    <source>
        <dbReference type="Proteomes" id="UP001157418"/>
    </source>
</evidence>
<dbReference type="Proteomes" id="UP001157418">
    <property type="component" value="Unassembled WGS sequence"/>
</dbReference>
<comment type="caution">
    <text evidence="1">The sequence shown here is derived from an EMBL/GenBank/DDBJ whole genome shotgun (WGS) entry which is preliminary data.</text>
</comment>
<name>A0AAU9MVS5_9ASTR</name>
<gene>
    <name evidence="1" type="ORF">LVIROSA_LOCUS16418</name>
</gene>
<proteinExistence type="predicted"/>
<sequence length="69" mass="7689">MSLRLFRHRETGPDGVSPVQVLEPKLNVSTKLISSKVGIQVPEIDYIRTCLLELLLESTTQLYECGEGS</sequence>
<organism evidence="1 2">
    <name type="scientific">Lactuca virosa</name>
    <dbReference type="NCBI Taxonomy" id="75947"/>
    <lineage>
        <taxon>Eukaryota</taxon>
        <taxon>Viridiplantae</taxon>
        <taxon>Streptophyta</taxon>
        <taxon>Embryophyta</taxon>
        <taxon>Tracheophyta</taxon>
        <taxon>Spermatophyta</taxon>
        <taxon>Magnoliopsida</taxon>
        <taxon>eudicotyledons</taxon>
        <taxon>Gunneridae</taxon>
        <taxon>Pentapetalae</taxon>
        <taxon>asterids</taxon>
        <taxon>campanulids</taxon>
        <taxon>Asterales</taxon>
        <taxon>Asteraceae</taxon>
        <taxon>Cichorioideae</taxon>
        <taxon>Cichorieae</taxon>
        <taxon>Lactucinae</taxon>
        <taxon>Lactuca</taxon>
    </lineage>
</organism>
<keyword evidence="2" id="KW-1185">Reference proteome</keyword>
<protein>
    <submittedName>
        <fullName evidence="1">Uncharacterized protein</fullName>
    </submittedName>
</protein>
<evidence type="ECO:0000313" key="1">
    <source>
        <dbReference type="EMBL" id="CAH1429566.1"/>
    </source>
</evidence>
<dbReference type="AlphaFoldDB" id="A0AAU9MVS5"/>
<accession>A0AAU9MVS5</accession>